<comment type="similarity">
    <text evidence="5">Belongs to the class I-like SAM-binding methyltransferase superfamily. C5-methyltransferase family.</text>
</comment>
<evidence type="ECO:0000256" key="1">
    <source>
        <dbReference type="ARBA" id="ARBA00011975"/>
    </source>
</evidence>
<proteinExistence type="inferred from homology"/>
<dbReference type="Proteomes" id="UP000308768">
    <property type="component" value="Unassembled WGS sequence"/>
</dbReference>
<keyword evidence="8" id="KW-1185">Reference proteome</keyword>
<dbReference type="EMBL" id="NAJN01000849">
    <property type="protein sequence ID" value="TKA68075.1"/>
    <property type="molecule type" value="Genomic_DNA"/>
</dbReference>
<feature type="region of interest" description="Disordered" evidence="6">
    <location>
        <begin position="35"/>
        <end position="60"/>
    </location>
</feature>
<dbReference type="GO" id="GO:0005634">
    <property type="term" value="C:nucleus"/>
    <property type="evidence" value="ECO:0007669"/>
    <property type="project" value="TreeGrafter"/>
</dbReference>
<evidence type="ECO:0000256" key="4">
    <source>
        <dbReference type="ARBA" id="ARBA00022691"/>
    </source>
</evidence>
<dbReference type="AlphaFoldDB" id="A0A4U0X1E7"/>
<dbReference type="InterPro" id="IPR029063">
    <property type="entry name" value="SAM-dependent_MTases_sf"/>
</dbReference>
<keyword evidence="2 5" id="KW-0489">Methyltransferase</keyword>
<dbReference type="InterPro" id="IPR001525">
    <property type="entry name" value="C5_MeTfrase"/>
</dbReference>
<organism evidence="7 8">
    <name type="scientific">Cryomyces minteri</name>
    <dbReference type="NCBI Taxonomy" id="331657"/>
    <lineage>
        <taxon>Eukaryota</taxon>
        <taxon>Fungi</taxon>
        <taxon>Dikarya</taxon>
        <taxon>Ascomycota</taxon>
        <taxon>Pezizomycotina</taxon>
        <taxon>Dothideomycetes</taxon>
        <taxon>Dothideomycetes incertae sedis</taxon>
        <taxon>Cryomyces</taxon>
    </lineage>
</organism>
<dbReference type="PROSITE" id="PS51679">
    <property type="entry name" value="SAM_MT_C5"/>
    <property type="match status" value="1"/>
</dbReference>
<dbReference type="InterPro" id="IPR050390">
    <property type="entry name" value="C5-Methyltransferase"/>
</dbReference>
<name>A0A4U0X1E7_9PEZI</name>
<evidence type="ECO:0000313" key="7">
    <source>
        <dbReference type="EMBL" id="TKA68075.1"/>
    </source>
</evidence>
<comment type="caution">
    <text evidence="7">The sequence shown here is derived from an EMBL/GenBank/DDBJ whole genome shotgun (WGS) entry which is preliminary data.</text>
</comment>
<evidence type="ECO:0000313" key="8">
    <source>
        <dbReference type="Proteomes" id="UP000308768"/>
    </source>
</evidence>
<sequence length="663" mass="74172">MASPLDREVITIPDDEDDLIVCGERNISRASTITLEASDSQDMESMIDEDESDNSDDDDVEMLTPEELQDHFARMSMRYGATSMSTSIDLTTSPEPQVQAHNGTIELPLVEEDSWTVYGASIRPGNTVELQSGYTDKGGHHSGDFLRISHILRNVQNDGVILRGIRLRRTMFFNGMLERKLNEVAIVIHSNADDARPALQQGLEEVSLEEVVAVRELILTNHKFPSLSFRDEVFWNGKPMWATNLLDMDYKTQAPLVCRWVVNYVYEDSTTRKKGLLGHTMIRTLQEAECDEKLGIQDSELRSQWRNDNAKGQLSHHREEKEMANQLKRYRAQRRNRSNAKLEQAMSGLSIADAIDVDDPGTSTTPSRTPLEEVVDLTIDQDKEEIETMESEKITRHLSSRGTYVRHMRTSCVESFTPAPAKTTQAAINLDDECAPTSVSRKRVRFEEPPSNLASTKRPTLRISSLPDESQILGFSVNTRQPSDASPLKRAGPAISPPEITFIDVFSGAGGVSRGAISVGLKIRSAIDSDKAACDTFIANFPATNVFQMLVQDFPPPDFDCYHVVAHFSPPCQYFSPAHTRAGQNDDANTAALFTLSPQLRNARPYVGTMEETSGLITHHREYMHAAIQMFTHNGCSVVWKLCNFAEYGLVQPRKRVLLMFAA</sequence>
<evidence type="ECO:0000256" key="3">
    <source>
        <dbReference type="ARBA" id="ARBA00022679"/>
    </source>
</evidence>
<feature type="active site" evidence="5">
    <location>
        <position position="572"/>
    </location>
</feature>
<dbReference type="GO" id="GO:0003677">
    <property type="term" value="F:DNA binding"/>
    <property type="evidence" value="ECO:0007669"/>
    <property type="project" value="TreeGrafter"/>
</dbReference>
<dbReference type="PANTHER" id="PTHR10629:SF52">
    <property type="entry name" value="DNA (CYTOSINE-5)-METHYLTRANSFERASE 1"/>
    <property type="match status" value="1"/>
</dbReference>
<gene>
    <name evidence="7" type="ORF">B0A49_09276</name>
</gene>
<dbReference type="Pfam" id="PF00145">
    <property type="entry name" value="DNA_methylase"/>
    <property type="match status" value="1"/>
</dbReference>
<keyword evidence="4 5" id="KW-0949">S-adenosyl-L-methionine</keyword>
<reference evidence="7 8" key="1">
    <citation type="submission" date="2017-03" db="EMBL/GenBank/DDBJ databases">
        <title>Genomes of endolithic fungi from Antarctica.</title>
        <authorList>
            <person name="Coleine C."/>
            <person name="Masonjones S."/>
            <person name="Stajich J.E."/>
        </authorList>
    </citation>
    <scope>NUCLEOTIDE SEQUENCE [LARGE SCALE GENOMIC DNA]</scope>
    <source>
        <strain evidence="7 8">CCFEE 5187</strain>
    </source>
</reference>
<dbReference type="GO" id="GO:0003886">
    <property type="term" value="F:DNA (cytosine-5-)-methyltransferase activity"/>
    <property type="evidence" value="ECO:0007669"/>
    <property type="project" value="UniProtKB-EC"/>
</dbReference>
<protein>
    <recommendedName>
        <fullName evidence="1">DNA (cytosine-5-)-methyltransferase</fullName>
        <ecNumber evidence="1">2.1.1.37</ecNumber>
    </recommendedName>
</protein>
<dbReference type="SUPFAM" id="SSF53335">
    <property type="entry name" value="S-adenosyl-L-methionine-dependent methyltransferases"/>
    <property type="match status" value="1"/>
</dbReference>
<accession>A0A4U0X1E7</accession>
<dbReference type="PANTHER" id="PTHR10629">
    <property type="entry name" value="CYTOSINE-SPECIFIC METHYLTRANSFERASE"/>
    <property type="match status" value="1"/>
</dbReference>
<keyword evidence="3 5" id="KW-0808">Transferase</keyword>
<evidence type="ECO:0000256" key="2">
    <source>
        <dbReference type="ARBA" id="ARBA00022603"/>
    </source>
</evidence>
<dbReference type="Gene3D" id="3.40.50.150">
    <property type="entry name" value="Vaccinia Virus protein VP39"/>
    <property type="match status" value="1"/>
</dbReference>
<dbReference type="EC" id="2.1.1.37" evidence="1"/>
<feature type="compositionally biased region" description="Acidic residues" evidence="6">
    <location>
        <begin position="39"/>
        <end position="60"/>
    </location>
</feature>
<evidence type="ECO:0000256" key="5">
    <source>
        <dbReference type="PROSITE-ProRule" id="PRU01016"/>
    </source>
</evidence>
<dbReference type="PRINTS" id="PR00105">
    <property type="entry name" value="C5METTRFRASE"/>
</dbReference>
<dbReference type="OrthoDB" id="414133at2759"/>
<dbReference type="GO" id="GO:0032259">
    <property type="term" value="P:methylation"/>
    <property type="evidence" value="ECO:0007669"/>
    <property type="project" value="UniProtKB-KW"/>
</dbReference>
<dbReference type="STRING" id="331657.A0A4U0X1E7"/>
<evidence type="ECO:0000256" key="6">
    <source>
        <dbReference type="SAM" id="MobiDB-lite"/>
    </source>
</evidence>
<dbReference type="GO" id="GO:0044027">
    <property type="term" value="P:negative regulation of gene expression via chromosomal CpG island methylation"/>
    <property type="evidence" value="ECO:0007669"/>
    <property type="project" value="TreeGrafter"/>
</dbReference>